<accession>A0A941JP41</accession>
<protein>
    <submittedName>
        <fullName evidence="1">Uncharacterized protein</fullName>
    </submittedName>
</protein>
<proteinExistence type="predicted"/>
<sequence>MKLKVFITGDPLTKLSVRQQERFIELLKDERYEEKLKTGIKMALALLGYELVEEE</sequence>
<name>A0A941JP41_NIACI</name>
<dbReference type="AlphaFoldDB" id="A0A941JP41"/>
<gene>
    <name evidence="1" type="ORF">KD144_00755</name>
</gene>
<organism evidence="1">
    <name type="scientific">Niallia circulans</name>
    <name type="common">Bacillus circulans</name>
    <dbReference type="NCBI Taxonomy" id="1397"/>
    <lineage>
        <taxon>Bacteria</taxon>
        <taxon>Bacillati</taxon>
        <taxon>Bacillota</taxon>
        <taxon>Bacilli</taxon>
        <taxon>Bacillales</taxon>
        <taxon>Bacillaceae</taxon>
        <taxon>Niallia</taxon>
    </lineage>
</organism>
<comment type="caution">
    <text evidence="1">The sequence shown here is derived from an EMBL/GenBank/DDBJ whole genome shotgun (WGS) entry which is preliminary data.</text>
</comment>
<reference evidence="1" key="1">
    <citation type="submission" date="2021-04" db="EMBL/GenBank/DDBJ databases">
        <title>Genomic analysis of electroactive and textile dye degrading Bacillus circulans strain: DC10 isolated from constructed wetland-microbial fuel cells treating textile dye wastewaters.</title>
        <authorList>
            <person name="Patel D.U."/>
            <person name="Desai C.R."/>
        </authorList>
    </citation>
    <scope>NUCLEOTIDE SEQUENCE</scope>
    <source>
        <strain evidence="1">DC10</strain>
    </source>
</reference>
<dbReference type="RefSeq" id="WP_212116726.1">
    <property type="nucleotide sequence ID" value="NZ_JAGTPX020000001.1"/>
</dbReference>
<dbReference type="EMBL" id="JAGTPX010000001">
    <property type="protein sequence ID" value="MBR8668052.1"/>
    <property type="molecule type" value="Genomic_DNA"/>
</dbReference>
<evidence type="ECO:0000313" key="1">
    <source>
        <dbReference type="EMBL" id="MBR8668052.1"/>
    </source>
</evidence>